<dbReference type="OrthoDB" id="8681038at2"/>
<dbReference type="RefSeq" id="WP_132477114.1">
    <property type="nucleotide sequence ID" value="NZ_JBHRVM010000001.1"/>
</dbReference>
<organism evidence="2 3">
    <name type="scientific">Paracandidimonas soli</name>
    <dbReference type="NCBI Taxonomy" id="1917182"/>
    <lineage>
        <taxon>Bacteria</taxon>
        <taxon>Pseudomonadati</taxon>
        <taxon>Pseudomonadota</taxon>
        <taxon>Betaproteobacteria</taxon>
        <taxon>Burkholderiales</taxon>
        <taxon>Alcaligenaceae</taxon>
        <taxon>Paracandidimonas</taxon>
    </lineage>
</organism>
<reference evidence="2 3" key="1">
    <citation type="submission" date="2019-03" db="EMBL/GenBank/DDBJ databases">
        <title>Genomic Encyclopedia of Type Strains, Phase IV (KMG-IV): sequencing the most valuable type-strain genomes for metagenomic binning, comparative biology and taxonomic classification.</title>
        <authorList>
            <person name="Goeker M."/>
        </authorList>
    </citation>
    <scope>NUCLEOTIDE SEQUENCE [LARGE SCALE GENOMIC DNA]</scope>
    <source>
        <strain evidence="2 3">DSM 100048</strain>
    </source>
</reference>
<sequence length="345" mass="38480">MLAFFEQKLLTLSRIALLVLGIIFLVLSIWWLAFSIPAIGSKKDEAQETPSLSNLDKNVMDLSELKESVWSASAYEIDAESFGQQDIARLTAKDPQAAAAYDEIIKSIRAFLERDPKKREAIEAQARENYTTLLAPVEWEALDKLSQQYCDETQDGAADEVSSAGRLSDSETAELAIAAAEASGDAVAAAIAAAEAATAANEAYGYENYQSCDYTTIRQSIVNRISGLMHYTKVDERAQMHKAYVQGLAQSIKPLLANEDMAARMATLPASRVVNILLDSYNNWFEPKLYSSSYDDEERLLSDASPLRVFKNPYFVGIIGFFFMFSYLMLMLSLSRIERHLRRPE</sequence>
<dbReference type="EMBL" id="SMBX01000005">
    <property type="protein sequence ID" value="TCU98450.1"/>
    <property type="molecule type" value="Genomic_DNA"/>
</dbReference>
<feature type="transmembrane region" description="Helical" evidence="1">
    <location>
        <begin position="12"/>
        <end position="33"/>
    </location>
</feature>
<proteinExistence type="predicted"/>
<dbReference type="AlphaFoldDB" id="A0A4R3V423"/>
<evidence type="ECO:0000313" key="2">
    <source>
        <dbReference type="EMBL" id="TCU98450.1"/>
    </source>
</evidence>
<dbReference type="Proteomes" id="UP000294692">
    <property type="component" value="Unassembled WGS sequence"/>
</dbReference>
<keyword evidence="1" id="KW-0812">Transmembrane</keyword>
<accession>A0A4R3V423</accession>
<protein>
    <submittedName>
        <fullName evidence="2">Uncharacterized protein</fullName>
    </submittedName>
</protein>
<name>A0A4R3V423_9BURK</name>
<evidence type="ECO:0000313" key="3">
    <source>
        <dbReference type="Proteomes" id="UP000294692"/>
    </source>
</evidence>
<feature type="transmembrane region" description="Helical" evidence="1">
    <location>
        <begin position="314"/>
        <end position="334"/>
    </location>
</feature>
<evidence type="ECO:0000256" key="1">
    <source>
        <dbReference type="SAM" id="Phobius"/>
    </source>
</evidence>
<keyword evidence="1" id="KW-0472">Membrane</keyword>
<keyword evidence="3" id="KW-1185">Reference proteome</keyword>
<comment type="caution">
    <text evidence="2">The sequence shown here is derived from an EMBL/GenBank/DDBJ whole genome shotgun (WGS) entry which is preliminary data.</text>
</comment>
<gene>
    <name evidence="2" type="ORF">EV686_105150</name>
</gene>
<keyword evidence="1" id="KW-1133">Transmembrane helix</keyword>